<sequence>MNITLFIVYVVKIFYNVIYRTTKFTVFIKDINLDYLTSKKLYNQWNKGGNISSYLYECSGFTSTPHNIYVKINNLCRQLIRNLEHMNSRENDECYTCGRCKLLNYWLYDQVKQILGSDYINIYTQIIKDLHAAWSKYKTHKLTHSGGFKIVLVDPQCKPESHIPNIQDIEDKKNIHEHCLNYYEISKNTFNNVECQKYKTYIKPKTSLYDKFEYSFSKNDTEKCPNYYNKCFSYNPKNFLDATNCPHDLTSAEVPVAKGDQEITTTIHTKEGEVPLIQQEDQQSLSSYGADERVPAKGANPDLKENGDGLTQRSNEGAKPSSAERQTPVLEQEQLPEGEGVQVPIPANGILPSAGSFSDGVALPADNEDRGQGDLATFPSSNNNTPNVMPFTPLRSVFYKLIHMNKSPINHHHEAPEELLEYMITPGSKNRDNRPNYIAYHPA</sequence>
<feature type="region of interest" description="Disordered" evidence="1">
    <location>
        <begin position="341"/>
        <end position="387"/>
    </location>
</feature>
<organism evidence="2 3">
    <name type="scientific">Plasmodium vivax Mauritania I</name>
    <dbReference type="NCBI Taxonomy" id="1035515"/>
    <lineage>
        <taxon>Eukaryota</taxon>
        <taxon>Sar</taxon>
        <taxon>Alveolata</taxon>
        <taxon>Apicomplexa</taxon>
        <taxon>Aconoidasida</taxon>
        <taxon>Haemosporida</taxon>
        <taxon>Plasmodiidae</taxon>
        <taxon>Plasmodium</taxon>
        <taxon>Plasmodium (Plasmodium)</taxon>
    </lineage>
</organism>
<evidence type="ECO:0000313" key="3">
    <source>
        <dbReference type="Proteomes" id="UP000053776"/>
    </source>
</evidence>
<proteinExistence type="predicted"/>
<accession>A0A0J9THZ7</accession>
<gene>
    <name evidence="2" type="ORF">PVMG_02540</name>
</gene>
<feature type="compositionally biased region" description="Polar residues" evidence="1">
    <location>
        <begin position="378"/>
        <end position="387"/>
    </location>
</feature>
<dbReference type="InterPro" id="IPR008780">
    <property type="entry name" value="Plasmodium_Vir"/>
</dbReference>
<feature type="region of interest" description="Disordered" evidence="1">
    <location>
        <begin position="268"/>
        <end position="329"/>
    </location>
</feature>
<name>A0A0J9THZ7_PLAVI</name>
<evidence type="ECO:0000256" key="1">
    <source>
        <dbReference type="SAM" id="MobiDB-lite"/>
    </source>
</evidence>
<dbReference type="Proteomes" id="UP000053776">
    <property type="component" value="Unassembled WGS sequence"/>
</dbReference>
<dbReference type="EMBL" id="KQ235014">
    <property type="protein sequence ID" value="KMZ94651.1"/>
    <property type="molecule type" value="Genomic_DNA"/>
</dbReference>
<dbReference type="AlphaFoldDB" id="A0A0J9THZ7"/>
<protein>
    <recommendedName>
        <fullName evidence="4">VIR protein</fullName>
    </recommendedName>
</protein>
<evidence type="ECO:0000313" key="2">
    <source>
        <dbReference type="EMBL" id="KMZ94651.1"/>
    </source>
</evidence>
<evidence type="ECO:0008006" key="4">
    <source>
        <dbReference type="Google" id="ProtNLM"/>
    </source>
</evidence>
<dbReference type="Pfam" id="PF05795">
    <property type="entry name" value="Plasmodium_Vir"/>
    <property type="match status" value="1"/>
</dbReference>
<reference evidence="2 3" key="1">
    <citation type="submission" date="2011-08" db="EMBL/GenBank/DDBJ databases">
        <title>The Genome Sequence of Plasmodium vivax Mauritania I.</title>
        <authorList>
            <consortium name="The Broad Institute Genome Sequencing Platform"/>
            <consortium name="The Broad Institute Genome Sequencing Center for Infectious Disease"/>
            <person name="Neafsey D."/>
            <person name="Carlton J."/>
            <person name="Barnwell J."/>
            <person name="Collins W."/>
            <person name="Escalante A."/>
            <person name="Mullikin J."/>
            <person name="Saul A."/>
            <person name="Guigo R."/>
            <person name="Camara F."/>
            <person name="Young S.K."/>
            <person name="Zeng Q."/>
            <person name="Gargeya S."/>
            <person name="Fitzgerald M."/>
            <person name="Haas B."/>
            <person name="Abouelleil A."/>
            <person name="Alvarado L."/>
            <person name="Arachchi H.M."/>
            <person name="Berlin A."/>
            <person name="Brown A."/>
            <person name="Chapman S.B."/>
            <person name="Chen Z."/>
            <person name="Dunbar C."/>
            <person name="Freedman E."/>
            <person name="Gearin G."/>
            <person name="Gellesch M."/>
            <person name="Goldberg J."/>
            <person name="Griggs A."/>
            <person name="Gujja S."/>
            <person name="Heiman D."/>
            <person name="Howarth C."/>
            <person name="Larson L."/>
            <person name="Lui A."/>
            <person name="MacDonald P.J.P."/>
            <person name="Montmayeur A."/>
            <person name="Murphy C."/>
            <person name="Neiman D."/>
            <person name="Pearson M."/>
            <person name="Priest M."/>
            <person name="Roberts A."/>
            <person name="Saif S."/>
            <person name="Shea T."/>
            <person name="Shenoy N."/>
            <person name="Sisk P."/>
            <person name="Stolte C."/>
            <person name="Sykes S."/>
            <person name="Wortman J."/>
            <person name="Nusbaum C."/>
            <person name="Birren B."/>
        </authorList>
    </citation>
    <scope>NUCLEOTIDE SEQUENCE [LARGE SCALE GENOMIC DNA]</scope>
    <source>
        <strain evidence="2 3">Mauritania I</strain>
    </source>
</reference>